<keyword evidence="9 11" id="KW-0464">Manganese</keyword>
<sequence>MDFCTAEEAIEEIRNGHFLVVVDSEDRENEGDLIISSQFASPEAINFLETEARGWICCAMEGTRLDELHIPLMVRDNTSRLSTAFTVTVDAKHGTSTGISASDQARTIQTLIDPKTQSSDLLRPGHVQPLRAMKGGVLVRAGHTEAAVDLSRLAGLFPCSLLCEIKKNDGEMARLPELKVFAEKHNIKLFSIA</sequence>
<evidence type="ECO:0000256" key="9">
    <source>
        <dbReference type="ARBA" id="ARBA00023211"/>
    </source>
</evidence>
<comment type="cofactor">
    <cofactor evidence="11">
        <name>Mg(2+)</name>
        <dbReference type="ChEBI" id="CHEBI:18420"/>
    </cofactor>
    <cofactor evidence="11">
        <name>Mn(2+)</name>
        <dbReference type="ChEBI" id="CHEBI:29035"/>
    </cofactor>
    <text evidence="11">Binds 2 divalent metal cations per subunit. Magnesium or manganese.</text>
</comment>
<evidence type="ECO:0000256" key="10">
    <source>
        <dbReference type="ARBA" id="ARBA00023239"/>
    </source>
</evidence>
<dbReference type="SUPFAM" id="SSF55821">
    <property type="entry name" value="YrdC/RibB"/>
    <property type="match status" value="1"/>
</dbReference>
<dbReference type="GO" id="GO:0046872">
    <property type="term" value="F:metal ion binding"/>
    <property type="evidence" value="ECO:0007669"/>
    <property type="project" value="UniProtKB-KW"/>
</dbReference>
<keyword evidence="10 11" id="KW-0456">Lyase</keyword>
<evidence type="ECO:0000256" key="11">
    <source>
        <dbReference type="RuleBase" id="RU003843"/>
    </source>
</evidence>
<reference evidence="12 13" key="1">
    <citation type="journal article" date="2020" name="Biotechnol. Biofuels">
        <title>New insights from the biogas microbiome by comprehensive genome-resolved metagenomics of nearly 1600 species originating from multiple anaerobic digesters.</title>
        <authorList>
            <person name="Campanaro S."/>
            <person name="Treu L."/>
            <person name="Rodriguez-R L.M."/>
            <person name="Kovalovszki A."/>
            <person name="Ziels R.M."/>
            <person name="Maus I."/>
            <person name="Zhu X."/>
            <person name="Kougias P.G."/>
            <person name="Basile A."/>
            <person name="Luo G."/>
            <person name="Schluter A."/>
            <person name="Konstantinidis K.T."/>
            <person name="Angelidaki I."/>
        </authorList>
    </citation>
    <scope>NUCLEOTIDE SEQUENCE [LARGE SCALE GENOMIC DNA]</scope>
    <source>
        <strain evidence="12">AS27yjCOA_65</strain>
    </source>
</reference>
<accession>A0A7X9FPQ3</accession>
<dbReference type="GO" id="GO:0009231">
    <property type="term" value="P:riboflavin biosynthetic process"/>
    <property type="evidence" value="ECO:0007669"/>
    <property type="project" value="UniProtKB-UniPathway"/>
</dbReference>
<evidence type="ECO:0000313" key="12">
    <source>
        <dbReference type="EMBL" id="NMC62016.1"/>
    </source>
</evidence>
<comment type="pathway">
    <text evidence="4 11">Cofactor biosynthesis; riboflavin biosynthesis; 2-hydroxy-3-oxobutyl phosphate from D-ribulose 5-phosphate: step 1/1.</text>
</comment>
<dbReference type="Pfam" id="PF00926">
    <property type="entry name" value="DHBP_synthase"/>
    <property type="match status" value="1"/>
</dbReference>
<dbReference type="InterPro" id="IPR017945">
    <property type="entry name" value="DHBP_synth_RibB-like_a/b_dom"/>
</dbReference>
<comment type="subunit">
    <text evidence="11">Homodimer.</text>
</comment>
<dbReference type="GO" id="GO:0005829">
    <property type="term" value="C:cytosol"/>
    <property type="evidence" value="ECO:0007669"/>
    <property type="project" value="TreeGrafter"/>
</dbReference>
<dbReference type="PANTHER" id="PTHR21327">
    <property type="entry name" value="GTP CYCLOHYDROLASE II-RELATED"/>
    <property type="match status" value="1"/>
</dbReference>
<proteinExistence type="inferred from homology"/>
<dbReference type="UniPathway" id="UPA00275">
    <property type="reaction ID" value="UER00399"/>
</dbReference>
<dbReference type="NCBIfam" id="TIGR00506">
    <property type="entry name" value="ribB"/>
    <property type="match status" value="1"/>
</dbReference>
<evidence type="ECO:0000256" key="4">
    <source>
        <dbReference type="ARBA" id="ARBA00004904"/>
    </source>
</evidence>
<dbReference type="AlphaFoldDB" id="A0A7X9FPQ3"/>
<comment type="function">
    <text evidence="3 11">Catalyzes the conversion of D-ribulose 5-phosphate to formate and 3,4-dihydroxy-2-butanone 4-phosphate.</text>
</comment>
<keyword evidence="8 11" id="KW-0460">Magnesium</keyword>
<evidence type="ECO:0000256" key="6">
    <source>
        <dbReference type="ARBA" id="ARBA00022619"/>
    </source>
</evidence>
<gene>
    <name evidence="12" type="primary">ribB</name>
    <name evidence="12" type="ORF">GYA55_02485</name>
</gene>
<dbReference type="PANTHER" id="PTHR21327:SF18">
    <property type="entry name" value="3,4-DIHYDROXY-2-BUTANONE 4-PHOSPHATE SYNTHASE"/>
    <property type="match status" value="1"/>
</dbReference>
<comment type="similarity">
    <text evidence="5">In the N-terminal section; belongs to the DHBP synthase family.</text>
</comment>
<organism evidence="12 13">
    <name type="scientific">SAR324 cluster bacterium</name>
    <dbReference type="NCBI Taxonomy" id="2024889"/>
    <lineage>
        <taxon>Bacteria</taxon>
        <taxon>Deltaproteobacteria</taxon>
        <taxon>SAR324 cluster</taxon>
    </lineage>
</organism>
<dbReference type="GO" id="GO:0003935">
    <property type="term" value="F:GTP cyclohydrolase II activity"/>
    <property type="evidence" value="ECO:0007669"/>
    <property type="project" value="TreeGrafter"/>
</dbReference>
<name>A0A7X9FPQ3_9DELT</name>
<dbReference type="EMBL" id="JAAZON010000099">
    <property type="protein sequence ID" value="NMC62016.1"/>
    <property type="molecule type" value="Genomic_DNA"/>
</dbReference>
<comment type="cofactor">
    <cofactor evidence="2">
        <name>Mn(2+)</name>
        <dbReference type="ChEBI" id="CHEBI:29035"/>
    </cofactor>
</comment>
<evidence type="ECO:0000256" key="1">
    <source>
        <dbReference type="ARBA" id="ARBA00000141"/>
    </source>
</evidence>
<dbReference type="InterPro" id="IPR000422">
    <property type="entry name" value="DHBP_synthase_RibB"/>
</dbReference>
<evidence type="ECO:0000256" key="8">
    <source>
        <dbReference type="ARBA" id="ARBA00022842"/>
    </source>
</evidence>
<evidence type="ECO:0000256" key="5">
    <source>
        <dbReference type="ARBA" id="ARBA00005520"/>
    </source>
</evidence>
<evidence type="ECO:0000256" key="3">
    <source>
        <dbReference type="ARBA" id="ARBA00002284"/>
    </source>
</evidence>
<comment type="catalytic activity">
    <reaction evidence="1 11">
        <text>D-ribulose 5-phosphate = (2S)-2-hydroxy-3-oxobutyl phosphate + formate + H(+)</text>
        <dbReference type="Rhea" id="RHEA:18457"/>
        <dbReference type="ChEBI" id="CHEBI:15378"/>
        <dbReference type="ChEBI" id="CHEBI:15740"/>
        <dbReference type="ChEBI" id="CHEBI:58121"/>
        <dbReference type="ChEBI" id="CHEBI:58830"/>
        <dbReference type="EC" id="4.1.99.12"/>
    </reaction>
</comment>
<evidence type="ECO:0000313" key="13">
    <source>
        <dbReference type="Proteomes" id="UP000524246"/>
    </source>
</evidence>
<dbReference type="GO" id="GO:0008686">
    <property type="term" value="F:3,4-dihydroxy-2-butanone-4-phosphate synthase activity"/>
    <property type="evidence" value="ECO:0007669"/>
    <property type="project" value="UniProtKB-EC"/>
</dbReference>
<keyword evidence="6 11" id="KW-0686">Riboflavin biosynthesis</keyword>
<evidence type="ECO:0000256" key="2">
    <source>
        <dbReference type="ARBA" id="ARBA00001936"/>
    </source>
</evidence>
<evidence type="ECO:0000256" key="7">
    <source>
        <dbReference type="ARBA" id="ARBA00022723"/>
    </source>
</evidence>
<dbReference type="FunFam" id="3.90.870.10:FF:000001">
    <property type="entry name" value="Riboflavin biosynthesis protein RibBA"/>
    <property type="match status" value="1"/>
</dbReference>
<comment type="caution">
    <text evidence="12">The sequence shown here is derived from an EMBL/GenBank/DDBJ whole genome shotgun (WGS) entry which is preliminary data.</text>
</comment>
<keyword evidence="7 11" id="KW-0479">Metal-binding</keyword>
<dbReference type="EC" id="4.1.99.12" evidence="11"/>
<dbReference type="Proteomes" id="UP000524246">
    <property type="component" value="Unassembled WGS sequence"/>
</dbReference>
<dbReference type="Gene3D" id="3.90.870.10">
    <property type="entry name" value="DHBP synthase"/>
    <property type="match status" value="1"/>
</dbReference>
<comment type="similarity">
    <text evidence="11">Belongs to the DHBP synthase family.</text>
</comment>
<protein>
    <recommendedName>
        <fullName evidence="11">3,4-dihydroxy-2-butanone 4-phosphate synthase</fullName>
        <shortName evidence="11">DHBP synthase</shortName>
        <ecNumber evidence="11">4.1.99.12</ecNumber>
    </recommendedName>
</protein>